<proteinExistence type="predicted"/>
<sequence>MIKAYLNGIGFGFGFCLAVAIVAWAVSQFGEPIGERIIHSSSDQEIGYKEKPME</sequence>
<name>A0A6N0HWF5_9GAMM</name>
<dbReference type="EMBL" id="CP054491">
    <property type="protein sequence ID" value="QKQ26713.1"/>
    <property type="molecule type" value="Genomic_DNA"/>
</dbReference>
<protein>
    <submittedName>
        <fullName evidence="2">Uncharacterized protein</fullName>
    </submittedName>
</protein>
<gene>
    <name evidence="2" type="ORF">HUE57_10790</name>
</gene>
<dbReference type="KEGG" id="rev:HUE57_10790"/>
<evidence type="ECO:0000256" key="1">
    <source>
        <dbReference type="SAM" id="Phobius"/>
    </source>
</evidence>
<keyword evidence="1" id="KW-0812">Transmembrane</keyword>
<feature type="transmembrane region" description="Helical" evidence="1">
    <location>
        <begin position="6"/>
        <end position="26"/>
    </location>
</feature>
<evidence type="ECO:0000313" key="3">
    <source>
        <dbReference type="Proteomes" id="UP000509658"/>
    </source>
</evidence>
<keyword evidence="3" id="KW-1185">Reference proteome</keyword>
<dbReference type="Proteomes" id="UP000509658">
    <property type="component" value="Chromosome"/>
</dbReference>
<keyword evidence="1" id="KW-1133">Transmembrane helix</keyword>
<dbReference type="AlphaFoldDB" id="A0A6N0HWF5"/>
<keyword evidence="1" id="KW-0472">Membrane</keyword>
<accession>A0A6N0HWF5</accession>
<evidence type="ECO:0000313" key="2">
    <source>
        <dbReference type="EMBL" id="QKQ26713.1"/>
    </source>
</evidence>
<reference evidence="2 3" key="1">
    <citation type="submission" date="2020-05" db="EMBL/GenBank/DDBJ databases">
        <title>Horizontal transmission and recombination maintain forever young bacterial symbiont genomes.</title>
        <authorList>
            <person name="Russell S.L."/>
            <person name="Pepper-Tunick E."/>
            <person name="Svedberg J."/>
            <person name="Byrne A."/>
            <person name="Ruelas Castillo J."/>
            <person name="Vollmers C."/>
            <person name="Beinart R.A."/>
            <person name="Corbett-Detig R."/>
        </authorList>
    </citation>
    <scope>NUCLEOTIDE SEQUENCE [LARGE SCALE GENOMIC DNA]</scope>
    <source>
        <strain evidence="2">Santa_Monica_outfall</strain>
    </source>
</reference>
<organism evidence="2 3">
    <name type="scientific">Candidatus Reidiella endopervernicosa</name>
    <dbReference type="NCBI Taxonomy" id="2738883"/>
    <lineage>
        <taxon>Bacteria</taxon>
        <taxon>Pseudomonadati</taxon>
        <taxon>Pseudomonadota</taxon>
        <taxon>Gammaproteobacteria</taxon>
        <taxon>Candidatus Reidiella</taxon>
    </lineage>
</organism>
<dbReference type="RefSeq" id="WP_174673159.1">
    <property type="nucleotide sequence ID" value="NZ_CP054491.1"/>
</dbReference>